<organism evidence="3 4">
    <name type="scientific">Gossypium raimondii</name>
    <name type="common">Peruvian cotton</name>
    <name type="synonym">Gossypium klotzschianum subsp. raimondii</name>
    <dbReference type="NCBI Taxonomy" id="29730"/>
    <lineage>
        <taxon>Eukaryota</taxon>
        <taxon>Viridiplantae</taxon>
        <taxon>Streptophyta</taxon>
        <taxon>Embryophyta</taxon>
        <taxon>Tracheophyta</taxon>
        <taxon>Spermatophyta</taxon>
        <taxon>Magnoliopsida</taxon>
        <taxon>eudicotyledons</taxon>
        <taxon>Gunneridae</taxon>
        <taxon>Pentapetalae</taxon>
        <taxon>rosids</taxon>
        <taxon>malvids</taxon>
        <taxon>Malvales</taxon>
        <taxon>Malvaceae</taxon>
        <taxon>Malvoideae</taxon>
        <taxon>Gossypium</taxon>
    </lineage>
</organism>
<protein>
    <submittedName>
        <fullName evidence="3">Uncharacterized protein</fullName>
    </submittedName>
</protein>
<evidence type="ECO:0000313" key="4">
    <source>
        <dbReference type="Proteomes" id="UP000032304"/>
    </source>
</evidence>
<dbReference type="Proteomes" id="UP000032304">
    <property type="component" value="Chromosome 7"/>
</dbReference>
<dbReference type="Gramene" id="KJB42285">
    <property type="protein sequence ID" value="KJB42285"/>
    <property type="gene ID" value="B456_007G206600"/>
</dbReference>
<evidence type="ECO:0000313" key="3">
    <source>
        <dbReference type="EMBL" id="KJB42285.1"/>
    </source>
</evidence>
<dbReference type="InterPro" id="IPR043502">
    <property type="entry name" value="DNA/RNA_pol_sf"/>
</dbReference>
<dbReference type="AlphaFoldDB" id="A0A0D2TF07"/>
<dbReference type="Pfam" id="PF17919">
    <property type="entry name" value="RT_RNaseH_2"/>
    <property type="match status" value="1"/>
</dbReference>
<dbReference type="InterPro" id="IPR041577">
    <property type="entry name" value="RT_RNaseH_2"/>
</dbReference>
<gene>
    <name evidence="3" type="ORF">B456_007G206600</name>
</gene>
<accession>A0A0D2TF07</accession>
<dbReference type="InterPro" id="IPR056648">
    <property type="entry name" value="DUF7746"/>
</dbReference>
<name>A0A0D2TF07_GOSRA</name>
<evidence type="ECO:0000259" key="2">
    <source>
        <dbReference type="Pfam" id="PF24925"/>
    </source>
</evidence>
<dbReference type="Pfam" id="PF24925">
    <property type="entry name" value="DUF7746"/>
    <property type="match status" value="1"/>
</dbReference>
<feature type="domain" description="DUF7746" evidence="2">
    <location>
        <begin position="31"/>
        <end position="114"/>
    </location>
</feature>
<keyword evidence="4" id="KW-1185">Reference proteome</keyword>
<dbReference type="PANTHER" id="PTHR33054">
    <property type="entry name" value="CCHC-TYPE DOMAIN-CONTAINING PROTEIN"/>
    <property type="match status" value="1"/>
</dbReference>
<evidence type="ECO:0000259" key="1">
    <source>
        <dbReference type="Pfam" id="PF17919"/>
    </source>
</evidence>
<dbReference type="OMA" id="NTIYEWK"/>
<dbReference type="SUPFAM" id="SSF56672">
    <property type="entry name" value="DNA/RNA polymerases"/>
    <property type="match status" value="1"/>
</dbReference>
<proteinExistence type="predicted"/>
<dbReference type="EMBL" id="CM001746">
    <property type="protein sequence ID" value="KJB42285.1"/>
    <property type="molecule type" value="Genomic_DNA"/>
</dbReference>
<sequence>MTWKEQKRLYYPKITVPNFNIEEKHVFQNKYNANTIYEWKIDGMSEYIILSLLQQMTMFSNVYKTQNQNGLISDHAIANLLIVGFTGQLKGWWGHAYTKTQQEEILKAIKKNTQPWTNDHTNIITQIKKQIVKLHCLHLANPNALKIVDIDTFEIGYDGILKQVKGGKKQIVQFTSRNWNPT</sequence>
<reference evidence="3 4" key="1">
    <citation type="journal article" date="2012" name="Nature">
        <title>Repeated polyploidization of Gossypium genomes and the evolution of spinnable cotton fibres.</title>
        <authorList>
            <person name="Paterson A.H."/>
            <person name="Wendel J.F."/>
            <person name="Gundlach H."/>
            <person name="Guo H."/>
            <person name="Jenkins J."/>
            <person name="Jin D."/>
            <person name="Llewellyn D."/>
            <person name="Showmaker K.C."/>
            <person name="Shu S."/>
            <person name="Udall J."/>
            <person name="Yoo M.J."/>
            <person name="Byers R."/>
            <person name="Chen W."/>
            <person name="Doron-Faigenboim A."/>
            <person name="Duke M.V."/>
            <person name="Gong L."/>
            <person name="Grimwood J."/>
            <person name="Grover C."/>
            <person name="Grupp K."/>
            <person name="Hu G."/>
            <person name="Lee T.H."/>
            <person name="Li J."/>
            <person name="Lin L."/>
            <person name="Liu T."/>
            <person name="Marler B.S."/>
            <person name="Page J.T."/>
            <person name="Roberts A.W."/>
            <person name="Romanel E."/>
            <person name="Sanders W.S."/>
            <person name="Szadkowski E."/>
            <person name="Tan X."/>
            <person name="Tang H."/>
            <person name="Xu C."/>
            <person name="Wang J."/>
            <person name="Wang Z."/>
            <person name="Zhang D."/>
            <person name="Zhang L."/>
            <person name="Ashrafi H."/>
            <person name="Bedon F."/>
            <person name="Bowers J.E."/>
            <person name="Brubaker C.L."/>
            <person name="Chee P.W."/>
            <person name="Das S."/>
            <person name="Gingle A.R."/>
            <person name="Haigler C.H."/>
            <person name="Harker D."/>
            <person name="Hoffmann L.V."/>
            <person name="Hovav R."/>
            <person name="Jones D.C."/>
            <person name="Lemke C."/>
            <person name="Mansoor S."/>
            <person name="ur Rahman M."/>
            <person name="Rainville L.N."/>
            <person name="Rambani A."/>
            <person name="Reddy U.K."/>
            <person name="Rong J.K."/>
            <person name="Saranga Y."/>
            <person name="Scheffler B.E."/>
            <person name="Scheffler J.A."/>
            <person name="Stelly D.M."/>
            <person name="Triplett B.A."/>
            <person name="Van Deynze A."/>
            <person name="Vaslin M.F."/>
            <person name="Waghmare V.N."/>
            <person name="Walford S.A."/>
            <person name="Wright R.J."/>
            <person name="Zaki E.A."/>
            <person name="Zhang T."/>
            <person name="Dennis E.S."/>
            <person name="Mayer K.F."/>
            <person name="Peterson D.G."/>
            <person name="Rokhsar D.S."/>
            <person name="Wang X."/>
            <person name="Schmutz J."/>
        </authorList>
    </citation>
    <scope>NUCLEOTIDE SEQUENCE [LARGE SCALE GENOMIC DNA]</scope>
</reference>
<dbReference type="PANTHER" id="PTHR33054:SF9">
    <property type="entry name" value="CCHC-TYPE DOMAIN-CONTAINING PROTEIN"/>
    <property type="match status" value="1"/>
</dbReference>
<feature type="domain" description="Reverse transcriptase/retrotransposon-derived protein RNase H-like" evidence="1">
    <location>
        <begin position="116"/>
        <end position="182"/>
    </location>
</feature>